<dbReference type="AlphaFoldDB" id="A0AAN4TQU3"/>
<keyword evidence="1" id="KW-0645">Protease</keyword>
<accession>A0AAN4TQU3</accession>
<evidence type="ECO:0000313" key="1">
    <source>
        <dbReference type="EMBL" id="GBH21677.1"/>
    </source>
</evidence>
<name>A0AAN4TQU3_PSESF</name>
<dbReference type="GO" id="GO:0005524">
    <property type="term" value="F:ATP binding"/>
    <property type="evidence" value="ECO:0007669"/>
    <property type="project" value="UniProtKB-KW"/>
</dbReference>
<keyword evidence="1" id="KW-0547">Nucleotide-binding</keyword>
<organism evidence="1 2">
    <name type="scientific">Pseudomonas syringae pv. actinidiae</name>
    <dbReference type="NCBI Taxonomy" id="103796"/>
    <lineage>
        <taxon>Bacteria</taxon>
        <taxon>Pseudomonadati</taxon>
        <taxon>Pseudomonadota</taxon>
        <taxon>Gammaproteobacteria</taxon>
        <taxon>Pseudomonadales</taxon>
        <taxon>Pseudomonadaceae</taxon>
        <taxon>Pseudomonas</taxon>
        <taxon>Pseudomonas syringae</taxon>
    </lineage>
</organism>
<protein>
    <submittedName>
        <fullName evidence="1">ATP-dependent Clp protease ATP-binding subunit ClpA</fullName>
    </submittedName>
</protein>
<dbReference type="GO" id="GO:0006508">
    <property type="term" value="P:proteolysis"/>
    <property type="evidence" value="ECO:0007669"/>
    <property type="project" value="UniProtKB-KW"/>
</dbReference>
<comment type="caution">
    <text evidence="1">The sequence shown here is derived from an EMBL/GenBank/DDBJ whole genome shotgun (WGS) entry which is preliminary data.</text>
</comment>
<keyword evidence="1" id="KW-0378">Hydrolase</keyword>
<keyword evidence="1" id="KW-0067">ATP-binding</keyword>
<dbReference type="EMBL" id="BGKA01000333">
    <property type="protein sequence ID" value="GBH21677.1"/>
    <property type="molecule type" value="Genomic_DNA"/>
</dbReference>
<dbReference type="GO" id="GO:0008233">
    <property type="term" value="F:peptidase activity"/>
    <property type="evidence" value="ECO:0007669"/>
    <property type="project" value="UniProtKB-KW"/>
</dbReference>
<dbReference type="Proteomes" id="UP000248291">
    <property type="component" value="Unassembled WGS sequence"/>
</dbReference>
<evidence type="ECO:0000313" key="2">
    <source>
        <dbReference type="Proteomes" id="UP000248291"/>
    </source>
</evidence>
<gene>
    <name evidence="1" type="ORF">KPSA3_07729</name>
</gene>
<sequence>MLDVNNSTEYEKVAQQVYQAILASDEVEMSALIENTAAQQSCQVYYQTLFRSCLWNPPVIFEHSLAGRRLLPAGQINNNVEAAMKPVQSVSATQHYNPLTNIGQEASCSHEISGITQTEGTQATAATTQTAEQLTTARVREITAAAKAIPDGTTVMSRKPEDLSQLQTAYLAAKNAPTHPDLYLKLCETFRVHDERHASEGHENICAKTMTARIDDDAIRVMAYASRGMHGGDVNNFLKFSFNSGLPNPISSALPSMLTFGASSFIGAVHGPWSGFGSALAFAAAKPFMAGGIQPAIVSLCDNIRGRNAPTVLAKGEVNDEIWLDAAAQTLEGLNEDTRRALTSFDDAVQAAITSVGIRDPKFLETDEGLELFFDHLSDTHFNGLREALEGVNNALQNTAPQTRESLRALEEASRPNMLEQRETTLKAEFSNLRQKEGNDWQRIPRSLRASGGTLTSGLSGLKKDEIPTRMNPALDRKSHFEGLNALASPAVGTSYAAAISLLQSPMAGLDERNKQKFNVKAAIVFYDAFTPEGKQRYLAGEEMDPDRDVDQAKLRGVFTSVSEYMVKSTQENLKQRQKVLGVEISETGRALNALPENTSSISAPEIRAKVERYKALSADMSAVTQAIREGNPNFLTDLPDGEVKKAFDDCVNSGGMHVLENMTKVKYAKQGELKAQWTQKVSTDVSMFGLAGQFTPSIVNKLAAAICGGAGHIPNAVVGFLGAYSLAASFIGAQTQFAAINAKNNFREGNPKPTSLETFMRGNLAPVMQASANRHSQHALQGAEQAISTARQALNSSLGQNLRRRPSARTQQE</sequence>
<dbReference type="RefSeq" id="WP_017685035.1">
    <property type="nucleotide sequence ID" value="NZ_BGKA01000333.1"/>
</dbReference>
<reference evidence="1 2" key="1">
    <citation type="submission" date="2018-04" db="EMBL/GenBank/DDBJ databases">
        <title>Draft genome sequence of Pseudomonas syringae pv. actinidiae biovar 3 strains isolated from kiwifruit in Kagawa prefecture.</title>
        <authorList>
            <person name="Tabuchi M."/>
            <person name="Saito M."/>
            <person name="Fujiwara S."/>
            <person name="Sasa N."/>
            <person name="Akimitsu K."/>
            <person name="Gomi K."/>
            <person name="Konishi-Sugita S."/>
            <person name="Hamano K."/>
            <person name="Kataoka I."/>
        </authorList>
    </citation>
    <scope>NUCLEOTIDE SEQUENCE [LARGE SCALE GENOMIC DNA]</scope>
    <source>
        <strain evidence="1 2">MAFF212211</strain>
    </source>
</reference>
<proteinExistence type="predicted"/>